<accession>A0ABS5G658</accession>
<sequence>MQLALVDGPLGGATLPGSTAAEANDMHGGAASFWGWGLGIVILGLILAYAATRAGRLRPVGVAVDKTGALLIADDVGNTVWRVTASGS</sequence>
<keyword evidence="1" id="KW-1133">Transmembrane helix</keyword>
<keyword evidence="1" id="KW-0472">Membrane</keyword>
<organism evidence="2 3">
    <name type="scientific">Bradyrhizobium denitrificans</name>
    <dbReference type="NCBI Taxonomy" id="2734912"/>
    <lineage>
        <taxon>Bacteria</taxon>
        <taxon>Pseudomonadati</taxon>
        <taxon>Pseudomonadota</taxon>
        <taxon>Alphaproteobacteria</taxon>
        <taxon>Hyphomicrobiales</taxon>
        <taxon>Nitrobacteraceae</taxon>
        <taxon>Bradyrhizobium</taxon>
    </lineage>
</organism>
<evidence type="ECO:0000313" key="2">
    <source>
        <dbReference type="EMBL" id="MBR1136813.1"/>
    </source>
</evidence>
<dbReference type="EMBL" id="JAFCLK010000011">
    <property type="protein sequence ID" value="MBR1136813.1"/>
    <property type="molecule type" value="Genomic_DNA"/>
</dbReference>
<dbReference type="Proteomes" id="UP001314635">
    <property type="component" value="Unassembled WGS sequence"/>
</dbReference>
<protein>
    <submittedName>
        <fullName evidence="2">Uncharacterized protein</fullName>
    </submittedName>
</protein>
<proteinExistence type="predicted"/>
<keyword evidence="1" id="KW-0812">Transmembrane</keyword>
<reference evidence="3" key="1">
    <citation type="journal article" date="2021" name="ISME J.">
        <title>Evolutionary origin and ecological implication of a unique nif island in free-living Bradyrhizobium lineages.</title>
        <authorList>
            <person name="Tao J."/>
        </authorList>
    </citation>
    <scope>NUCLEOTIDE SEQUENCE [LARGE SCALE GENOMIC DNA]</scope>
    <source>
        <strain evidence="3">SZCCT0094</strain>
    </source>
</reference>
<evidence type="ECO:0000256" key="1">
    <source>
        <dbReference type="SAM" id="Phobius"/>
    </source>
</evidence>
<comment type="caution">
    <text evidence="2">The sequence shown here is derived from an EMBL/GenBank/DDBJ whole genome shotgun (WGS) entry which is preliminary data.</text>
</comment>
<keyword evidence="3" id="KW-1185">Reference proteome</keyword>
<gene>
    <name evidence="2" type="ORF">JQ619_13630</name>
</gene>
<dbReference type="RefSeq" id="WP_172237022.1">
    <property type="nucleotide sequence ID" value="NZ_JABFDP010000014.1"/>
</dbReference>
<name>A0ABS5G658_9BRAD</name>
<evidence type="ECO:0000313" key="3">
    <source>
        <dbReference type="Proteomes" id="UP001314635"/>
    </source>
</evidence>
<feature type="transmembrane region" description="Helical" evidence="1">
    <location>
        <begin position="33"/>
        <end position="51"/>
    </location>
</feature>